<accession>A0A9W6K1K8</accession>
<comment type="caution">
    <text evidence="1">The sequence shown here is derived from an EMBL/GenBank/DDBJ whole genome shotgun (WGS) entry which is preliminary data.</text>
</comment>
<organism evidence="1 2">
    <name type="scientific">Ancylobacter defluvii</name>
    <dbReference type="NCBI Taxonomy" id="1282440"/>
    <lineage>
        <taxon>Bacteria</taxon>
        <taxon>Pseudomonadati</taxon>
        <taxon>Pseudomonadota</taxon>
        <taxon>Alphaproteobacteria</taxon>
        <taxon>Hyphomicrobiales</taxon>
        <taxon>Xanthobacteraceae</taxon>
        <taxon>Ancylobacter</taxon>
    </lineage>
</organism>
<dbReference type="EMBL" id="BSFM01000017">
    <property type="protein sequence ID" value="GLK86030.1"/>
    <property type="molecule type" value="Genomic_DNA"/>
</dbReference>
<gene>
    <name evidence="1" type="ORF">GCM10017653_41000</name>
</gene>
<keyword evidence="2" id="KW-1185">Reference proteome</keyword>
<proteinExistence type="predicted"/>
<dbReference type="RefSeq" id="WP_213360023.1">
    <property type="nucleotide sequence ID" value="NZ_BSFM01000017.1"/>
</dbReference>
<reference evidence="1" key="1">
    <citation type="journal article" date="2014" name="Int. J. Syst. Evol. Microbiol.">
        <title>Complete genome sequence of Corynebacterium casei LMG S-19264T (=DSM 44701T), isolated from a smear-ripened cheese.</title>
        <authorList>
            <consortium name="US DOE Joint Genome Institute (JGI-PGF)"/>
            <person name="Walter F."/>
            <person name="Albersmeier A."/>
            <person name="Kalinowski J."/>
            <person name="Ruckert C."/>
        </authorList>
    </citation>
    <scope>NUCLEOTIDE SEQUENCE</scope>
    <source>
        <strain evidence="1">VKM B-2789</strain>
    </source>
</reference>
<dbReference type="Proteomes" id="UP001143330">
    <property type="component" value="Unassembled WGS sequence"/>
</dbReference>
<protein>
    <submittedName>
        <fullName evidence="1">Uncharacterized protein</fullName>
    </submittedName>
</protein>
<sequence length="84" mass="9473">MSNTKQTPRSEPVDATMSDGWILHDGSGCPVDADAFVVVRFRSGREDLGLARARSWADHEQDRWVEDESDTVIVAYRIVRPEGR</sequence>
<reference evidence="1" key="2">
    <citation type="submission" date="2023-01" db="EMBL/GenBank/DDBJ databases">
        <authorList>
            <person name="Sun Q."/>
            <person name="Evtushenko L."/>
        </authorList>
    </citation>
    <scope>NUCLEOTIDE SEQUENCE</scope>
    <source>
        <strain evidence="1">VKM B-2789</strain>
    </source>
</reference>
<evidence type="ECO:0000313" key="1">
    <source>
        <dbReference type="EMBL" id="GLK86030.1"/>
    </source>
</evidence>
<dbReference type="AlphaFoldDB" id="A0A9W6K1K8"/>
<evidence type="ECO:0000313" key="2">
    <source>
        <dbReference type="Proteomes" id="UP001143330"/>
    </source>
</evidence>
<name>A0A9W6K1K8_9HYPH</name>